<name>A0ABU0FIB8_9HYPH</name>
<gene>
    <name evidence="2" type="ORF">J3R73_004150</name>
</gene>
<dbReference type="EMBL" id="JAUSVK010000001">
    <property type="protein sequence ID" value="MDQ0394358.1"/>
    <property type="molecule type" value="Genomic_DNA"/>
</dbReference>
<proteinExistence type="predicted"/>
<protein>
    <submittedName>
        <fullName evidence="2">Aerobic-type carbon monoxide dehydrogenase small subunit (CoxS/CutS family)</fullName>
    </submittedName>
</protein>
<keyword evidence="1" id="KW-0560">Oxidoreductase</keyword>
<sequence>MTVIIDGSPVEAPAGMPIGALLHARDATLRLTGDGRRRGLFCGMGLCFDCLVLVDGREAVRACITPAADGMRIVTGRP</sequence>
<dbReference type="SUPFAM" id="SSF54292">
    <property type="entry name" value="2Fe-2S ferredoxin-like"/>
    <property type="match status" value="1"/>
</dbReference>
<dbReference type="Gene3D" id="3.10.20.440">
    <property type="entry name" value="2Fe-2S iron-sulphur cluster binding domain, sarcosine oxidase, alpha subunit, N-terminal domain"/>
    <property type="match status" value="1"/>
</dbReference>
<comment type="caution">
    <text evidence="2">The sequence shown here is derived from an EMBL/GenBank/DDBJ whole genome shotgun (WGS) entry which is preliminary data.</text>
</comment>
<evidence type="ECO:0000256" key="1">
    <source>
        <dbReference type="ARBA" id="ARBA00023002"/>
    </source>
</evidence>
<organism evidence="2 3">
    <name type="scientific">Labrys monachus</name>
    <dbReference type="NCBI Taxonomy" id="217067"/>
    <lineage>
        <taxon>Bacteria</taxon>
        <taxon>Pseudomonadati</taxon>
        <taxon>Pseudomonadota</taxon>
        <taxon>Alphaproteobacteria</taxon>
        <taxon>Hyphomicrobiales</taxon>
        <taxon>Xanthobacteraceae</taxon>
        <taxon>Labrys</taxon>
    </lineage>
</organism>
<dbReference type="InterPro" id="IPR036010">
    <property type="entry name" value="2Fe-2S_ferredoxin-like_sf"/>
</dbReference>
<keyword evidence="3" id="KW-1185">Reference proteome</keyword>
<dbReference type="InterPro" id="IPR042204">
    <property type="entry name" value="2Fe-2S-bd_N"/>
</dbReference>
<dbReference type="Pfam" id="PF13510">
    <property type="entry name" value="Fer2_4"/>
    <property type="match status" value="1"/>
</dbReference>
<evidence type="ECO:0000313" key="2">
    <source>
        <dbReference type="EMBL" id="MDQ0394358.1"/>
    </source>
</evidence>
<evidence type="ECO:0000313" key="3">
    <source>
        <dbReference type="Proteomes" id="UP001237448"/>
    </source>
</evidence>
<reference evidence="2 3" key="1">
    <citation type="submission" date="2023-07" db="EMBL/GenBank/DDBJ databases">
        <title>Genomic Encyclopedia of Type Strains, Phase IV (KMG-IV): sequencing the most valuable type-strain genomes for metagenomic binning, comparative biology and taxonomic classification.</title>
        <authorList>
            <person name="Goeker M."/>
        </authorList>
    </citation>
    <scope>NUCLEOTIDE SEQUENCE [LARGE SCALE GENOMIC DNA]</scope>
    <source>
        <strain evidence="2 3">DSM 5896</strain>
    </source>
</reference>
<dbReference type="RefSeq" id="WP_307431221.1">
    <property type="nucleotide sequence ID" value="NZ_JAUSVK010000001.1"/>
</dbReference>
<accession>A0ABU0FIB8</accession>
<dbReference type="Proteomes" id="UP001237448">
    <property type="component" value="Unassembled WGS sequence"/>
</dbReference>